<dbReference type="Gene3D" id="3.40.30.10">
    <property type="entry name" value="Glutaredoxin"/>
    <property type="match status" value="1"/>
</dbReference>
<accession>A0A9X0TMJ2</accession>
<gene>
    <name evidence="2" type="ORF">HR081_05390</name>
</gene>
<dbReference type="AlphaFoldDB" id="A0A9X0TMJ2"/>
<dbReference type="Pfam" id="PF01323">
    <property type="entry name" value="DSBA"/>
    <property type="match status" value="1"/>
</dbReference>
<dbReference type="RefSeq" id="WP_182280681.1">
    <property type="nucleotide sequence ID" value="NZ_JABTCN010000011.1"/>
</dbReference>
<dbReference type="InterPro" id="IPR036249">
    <property type="entry name" value="Thioredoxin-like_sf"/>
</dbReference>
<dbReference type="PANTHER" id="PTHR13887">
    <property type="entry name" value="GLUTATHIONE S-TRANSFERASE KAPPA"/>
    <property type="match status" value="1"/>
</dbReference>
<dbReference type="GO" id="GO:0016491">
    <property type="term" value="F:oxidoreductase activity"/>
    <property type="evidence" value="ECO:0007669"/>
    <property type="project" value="InterPro"/>
</dbReference>
<dbReference type="EMBL" id="JABTCN010000011">
    <property type="protein sequence ID" value="MBA8776349.1"/>
    <property type="molecule type" value="Genomic_DNA"/>
</dbReference>
<feature type="domain" description="DSBA-like thioredoxin" evidence="1">
    <location>
        <begin position="3"/>
        <end position="205"/>
    </location>
</feature>
<dbReference type="PANTHER" id="PTHR13887:SF41">
    <property type="entry name" value="THIOREDOXIN SUPERFAMILY PROTEIN"/>
    <property type="match status" value="1"/>
</dbReference>
<organism evidence="2 3">
    <name type="scientific">Staphylococcus coagulans</name>
    <dbReference type="NCBI Taxonomy" id="74706"/>
    <lineage>
        <taxon>Bacteria</taxon>
        <taxon>Bacillati</taxon>
        <taxon>Bacillota</taxon>
        <taxon>Bacilli</taxon>
        <taxon>Bacillales</taxon>
        <taxon>Staphylococcaceae</taxon>
        <taxon>Staphylococcus</taxon>
    </lineage>
</organism>
<evidence type="ECO:0000259" key="1">
    <source>
        <dbReference type="Pfam" id="PF01323"/>
    </source>
</evidence>
<comment type="caution">
    <text evidence="2">The sequence shown here is derived from an EMBL/GenBank/DDBJ whole genome shotgun (WGS) entry which is preliminary data.</text>
</comment>
<dbReference type="CDD" id="cd03024">
    <property type="entry name" value="DsbA_FrnE"/>
    <property type="match status" value="1"/>
</dbReference>
<proteinExistence type="predicted"/>
<dbReference type="SUPFAM" id="SSF52833">
    <property type="entry name" value="Thioredoxin-like"/>
    <property type="match status" value="1"/>
</dbReference>
<evidence type="ECO:0000313" key="3">
    <source>
        <dbReference type="Proteomes" id="UP000524893"/>
    </source>
</evidence>
<sequence length="238" mass="26852">MKVEVWSDFMCPFCYIGDTKLQQAIKNLGLQDDVDIEFKSYELDPTAEEWSGVAFVDIIRSKYGVSVEQAQRNNENIAQHAKEVGLNYRMDMLKPTNSFKAHRLAHFGKSKGKELEIVNALFSAYFEQGKNLSDNTELMEIAKSVGLEEREIQEVLDNDDMFANEVNKDKGQARMYGIQAVPYFVINDKYVVKGAQPLETFEGAINTAWGEINTQKKFEDLSTDDNSGHCSDGSCSIS</sequence>
<reference evidence="2 3" key="1">
    <citation type="journal article" date="2020" name="Access Microbiol">
        <title>Isolation and genome sequencing of Staphylococcus schleiferi subspecies coagulans from Antarctic seals.</title>
        <authorList>
            <person name="Foster G."/>
            <person name="Robb A."/>
            <person name="Paterson G.K."/>
        </authorList>
    </citation>
    <scope>NUCLEOTIDE SEQUENCE [LARGE SCALE GENOMIC DNA]</scope>
    <source>
        <strain evidence="2 3">M615/02/4</strain>
    </source>
</reference>
<dbReference type="Proteomes" id="UP000524893">
    <property type="component" value="Unassembled WGS sequence"/>
</dbReference>
<evidence type="ECO:0000313" key="2">
    <source>
        <dbReference type="EMBL" id="MBA8776349.1"/>
    </source>
</evidence>
<name>A0A9X0TMJ2_9STAP</name>
<dbReference type="InterPro" id="IPR001853">
    <property type="entry name" value="DSBA-like_thioredoxin_dom"/>
</dbReference>
<protein>
    <submittedName>
        <fullName evidence="2">DsbA family oxidoreductase</fullName>
    </submittedName>
</protein>